<protein>
    <submittedName>
        <fullName evidence="3">Soluble lytic murein transglycosylase</fullName>
        <ecNumber evidence="3">4.2.2.-</ecNumber>
    </submittedName>
</protein>
<keyword evidence="4" id="KW-1185">Reference proteome</keyword>
<dbReference type="CDD" id="cd00254">
    <property type="entry name" value="LT-like"/>
    <property type="match status" value="1"/>
</dbReference>
<dbReference type="GO" id="GO:0016020">
    <property type="term" value="C:membrane"/>
    <property type="evidence" value="ECO:0007669"/>
    <property type="project" value="InterPro"/>
</dbReference>
<dbReference type="STRING" id="29349.CLOTH_12760"/>
<evidence type="ECO:0000313" key="4">
    <source>
        <dbReference type="Proteomes" id="UP000190140"/>
    </source>
</evidence>
<dbReference type="EC" id="4.2.2.-" evidence="3"/>
<evidence type="ECO:0000313" key="3">
    <source>
        <dbReference type="EMBL" id="OPJ55518.1"/>
    </source>
</evidence>
<evidence type="ECO:0000259" key="2">
    <source>
        <dbReference type="Pfam" id="PF01464"/>
    </source>
</evidence>
<dbReference type="PROSITE" id="PS00922">
    <property type="entry name" value="TRANSGLYCOSYLASE"/>
    <property type="match status" value="1"/>
</dbReference>
<dbReference type="InterPro" id="IPR008258">
    <property type="entry name" value="Transglycosylase_SLT_dom_1"/>
</dbReference>
<sequence>MNNLVRQIYLNKINEIQSRIPVKIIRNNENIPNNSSAEFNNILNNKISVNNEIIDSSPVSQVQNSNLLSSDIDDIIKEASIKYNVDEALIRSVIKVESNFNPNATSPKGAMGLMQLMPSTADYLDVKDAYDPRDNIFGGTKYLSSLIKRYGNLDLALASYNAGPGNVDKYKGIPPFRETQNYVVKVMDYYNKIKKSFLERF</sequence>
<dbReference type="Gene3D" id="1.10.530.10">
    <property type="match status" value="1"/>
</dbReference>
<keyword evidence="3" id="KW-0456">Lyase</keyword>
<comment type="similarity">
    <text evidence="1">Belongs to the transglycosylase Slt family.</text>
</comment>
<name>A0A1V4I6A6_9FIRM</name>
<dbReference type="GO" id="GO:0008933">
    <property type="term" value="F:peptidoglycan lytic transglycosylase activity"/>
    <property type="evidence" value="ECO:0007669"/>
    <property type="project" value="InterPro"/>
</dbReference>
<dbReference type="EMBL" id="MZGW01000004">
    <property type="protein sequence ID" value="OPJ55518.1"/>
    <property type="molecule type" value="Genomic_DNA"/>
</dbReference>
<comment type="caution">
    <text evidence="3">The sequence shown here is derived from an EMBL/GenBank/DDBJ whole genome shotgun (WGS) entry which is preliminary data.</text>
</comment>
<dbReference type="GO" id="GO:0000270">
    <property type="term" value="P:peptidoglycan metabolic process"/>
    <property type="evidence" value="ECO:0007669"/>
    <property type="project" value="InterPro"/>
</dbReference>
<dbReference type="InterPro" id="IPR023346">
    <property type="entry name" value="Lysozyme-like_dom_sf"/>
</dbReference>
<gene>
    <name evidence="3" type="primary">slt</name>
    <name evidence="3" type="ORF">CLOTH_12760</name>
</gene>
<organism evidence="3 4">
    <name type="scientific">Alkalithermobacter paradoxus</name>
    <dbReference type="NCBI Taxonomy" id="29349"/>
    <lineage>
        <taxon>Bacteria</taxon>
        <taxon>Bacillati</taxon>
        <taxon>Bacillota</taxon>
        <taxon>Clostridia</taxon>
        <taxon>Peptostreptococcales</taxon>
        <taxon>Tepidibacteraceae</taxon>
        <taxon>Alkalithermobacter</taxon>
    </lineage>
</organism>
<dbReference type="InterPro" id="IPR000189">
    <property type="entry name" value="Transglyc_AS"/>
</dbReference>
<accession>A0A1V4I6A6</accession>
<reference evidence="3 4" key="1">
    <citation type="submission" date="2017-03" db="EMBL/GenBank/DDBJ databases">
        <title>Genome sequence of Clostridium thermoalcaliphilum DSM 7309.</title>
        <authorList>
            <person name="Poehlein A."/>
            <person name="Daniel R."/>
        </authorList>
    </citation>
    <scope>NUCLEOTIDE SEQUENCE [LARGE SCALE GENOMIC DNA]</scope>
    <source>
        <strain evidence="3 4">DSM 7309</strain>
    </source>
</reference>
<dbReference type="RefSeq" id="WP_079412260.1">
    <property type="nucleotide sequence ID" value="NZ_MZGW01000004.1"/>
</dbReference>
<dbReference type="SUPFAM" id="SSF53955">
    <property type="entry name" value="Lysozyme-like"/>
    <property type="match status" value="1"/>
</dbReference>
<feature type="domain" description="Transglycosylase SLT" evidence="2">
    <location>
        <begin position="75"/>
        <end position="182"/>
    </location>
</feature>
<dbReference type="Proteomes" id="UP000190140">
    <property type="component" value="Unassembled WGS sequence"/>
</dbReference>
<dbReference type="AlphaFoldDB" id="A0A1V4I6A6"/>
<dbReference type="PANTHER" id="PTHR37423:SF2">
    <property type="entry name" value="MEMBRANE-BOUND LYTIC MUREIN TRANSGLYCOSYLASE C"/>
    <property type="match status" value="1"/>
</dbReference>
<proteinExistence type="inferred from homology"/>
<evidence type="ECO:0000256" key="1">
    <source>
        <dbReference type="ARBA" id="ARBA00007734"/>
    </source>
</evidence>
<dbReference type="Pfam" id="PF01464">
    <property type="entry name" value="SLT"/>
    <property type="match status" value="1"/>
</dbReference>
<dbReference type="PANTHER" id="PTHR37423">
    <property type="entry name" value="SOLUBLE LYTIC MUREIN TRANSGLYCOSYLASE-RELATED"/>
    <property type="match status" value="1"/>
</dbReference>
<dbReference type="OrthoDB" id="9815002at2"/>